<evidence type="ECO:0000313" key="1">
    <source>
        <dbReference type="EMBL" id="MBA0838008.1"/>
    </source>
</evidence>
<proteinExistence type="predicted"/>
<comment type="caution">
    <text evidence="1">The sequence shown here is derived from an EMBL/GenBank/DDBJ whole genome shotgun (WGS) entry which is preliminary data.</text>
</comment>
<protein>
    <recommendedName>
        <fullName evidence="3">RNase H type-1 domain-containing protein</fullName>
    </recommendedName>
</protein>
<name>A0A7J9JV32_9ROSI</name>
<feature type="non-terminal residue" evidence="1">
    <location>
        <position position="63"/>
    </location>
</feature>
<feature type="non-terminal residue" evidence="1">
    <location>
        <position position="1"/>
    </location>
</feature>
<keyword evidence="2" id="KW-1185">Reference proteome</keyword>
<dbReference type="Proteomes" id="UP000593575">
    <property type="component" value="Unassembled WGS sequence"/>
</dbReference>
<organism evidence="1 2">
    <name type="scientific">Gossypium armourianum</name>
    <dbReference type="NCBI Taxonomy" id="34283"/>
    <lineage>
        <taxon>Eukaryota</taxon>
        <taxon>Viridiplantae</taxon>
        <taxon>Streptophyta</taxon>
        <taxon>Embryophyta</taxon>
        <taxon>Tracheophyta</taxon>
        <taxon>Spermatophyta</taxon>
        <taxon>Magnoliopsida</taxon>
        <taxon>eudicotyledons</taxon>
        <taxon>Gunneridae</taxon>
        <taxon>Pentapetalae</taxon>
        <taxon>rosids</taxon>
        <taxon>malvids</taxon>
        <taxon>Malvales</taxon>
        <taxon>Malvaceae</taxon>
        <taxon>Malvoideae</taxon>
        <taxon>Gossypium</taxon>
    </lineage>
</organism>
<dbReference type="AlphaFoldDB" id="A0A7J9JV32"/>
<evidence type="ECO:0000313" key="2">
    <source>
        <dbReference type="Proteomes" id="UP000593575"/>
    </source>
</evidence>
<sequence length="63" mass="7245">LRSIRRILRTEGQWYIRHVSGDLNHAAECLVKMSLVEKTGFQVFDAAPNEVLKFIQQDKSDDA</sequence>
<evidence type="ECO:0008006" key="3">
    <source>
        <dbReference type="Google" id="ProtNLM"/>
    </source>
</evidence>
<accession>A0A7J9JV32</accession>
<reference evidence="1 2" key="1">
    <citation type="journal article" date="2019" name="Genome Biol. Evol.">
        <title>Insights into the evolution of the New World diploid cottons (Gossypium, subgenus Houzingenia) based on genome sequencing.</title>
        <authorList>
            <person name="Grover C.E."/>
            <person name="Arick M.A. 2nd"/>
            <person name="Thrash A."/>
            <person name="Conover J.L."/>
            <person name="Sanders W.S."/>
            <person name="Peterson D.G."/>
            <person name="Frelichowski J.E."/>
            <person name="Scheffler J.A."/>
            <person name="Scheffler B.E."/>
            <person name="Wendel J.F."/>
        </authorList>
    </citation>
    <scope>NUCLEOTIDE SEQUENCE [LARGE SCALE GENOMIC DNA]</scope>
    <source>
        <strain evidence="1">6</strain>
        <tissue evidence="1">Leaf</tissue>
    </source>
</reference>
<dbReference type="EMBL" id="JABFAE010000009">
    <property type="protein sequence ID" value="MBA0838008.1"/>
    <property type="molecule type" value="Genomic_DNA"/>
</dbReference>
<gene>
    <name evidence="1" type="ORF">Goarm_010112</name>
</gene>